<name>A0A0C9UHW5_SPHS4</name>
<accession>A0A0C9UHW5</accession>
<reference evidence="9 10" key="1">
    <citation type="submission" date="2014-06" db="EMBL/GenBank/DDBJ databases">
        <title>Evolutionary Origins and Diversification of the Mycorrhizal Mutualists.</title>
        <authorList>
            <consortium name="DOE Joint Genome Institute"/>
            <consortium name="Mycorrhizal Genomics Consortium"/>
            <person name="Kohler A."/>
            <person name="Kuo A."/>
            <person name="Nagy L.G."/>
            <person name="Floudas D."/>
            <person name="Copeland A."/>
            <person name="Barry K.W."/>
            <person name="Cichocki N."/>
            <person name="Veneault-Fourrey C."/>
            <person name="LaButti K."/>
            <person name="Lindquist E.A."/>
            <person name="Lipzen A."/>
            <person name="Lundell T."/>
            <person name="Morin E."/>
            <person name="Murat C."/>
            <person name="Riley R."/>
            <person name="Ohm R."/>
            <person name="Sun H."/>
            <person name="Tunlid A."/>
            <person name="Henrissat B."/>
            <person name="Grigoriev I.V."/>
            <person name="Hibbett D.S."/>
            <person name="Martin F."/>
        </authorList>
    </citation>
    <scope>NUCLEOTIDE SEQUENCE [LARGE SCALE GENOMIC DNA]</scope>
    <source>
        <strain evidence="9 10">SS14</strain>
    </source>
</reference>
<dbReference type="SUPFAM" id="SSF48264">
    <property type="entry name" value="Cytochrome P450"/>
    <property type="match status" value="1"/>
</dbReference>
<evidence type="ECO:0008006" key="11">
    <source>
        <dbReference type="Google" id="ProtNLM"/>
    </source>
</evidence>
<dbReference type="Proteomes" id="UP000054279">
    <property type="component" value="Unassembled WGS sequence"/>
</dbReference>
<dbReference type="Gene3D" id="1.10.630.10">
    <property type="entry name" value="Cytochrome P450"/>
    <property type="match status" value="1"/>
</dbReference>
<evidence type="ECO:0000256" key="2">
    <source>
        <dbReference type="ARBA" id="ARBA00005179"/>
    </source>
</evidence>
<proteinExistence type="inferred from homology"/>
<comment type="pathway">
    <text evidence="2">Secondary metabolite biosynthesis.</text>
</comment>
<protein>
    <recommendedName>
        <fullName evidence="11">Cytochrome P450</fullName>
    </recommendedName>
</protein>
<evidence type="ECO:0000256" key="5">
    <source>
        <dbReference type="ARBA" id="ARBA00022723"/>
    </source>
</evidence>
<keyword evidence="6" id="KW-0560">Oxidoreductase</keyword>
<dbReference type="EMBL" id="KN837443">
    <property type="protein sequence ID" value="KIJ24976.1"/>
    <property type="molecule type" value="Genomic_DNA"/>
</dbReference>
<evidence type="ECO:0000256" key="4">
    <source>
        <dbReference type="ARBA" id="ARBA00022617"/>
    </source>
</evidence>
<comment type="cofactor">
    <cofactor evidence="1">
        <name>heme</name>
        <dbReference type="ChEBI" id="CHEBI:30413"/>
    </cofactor>
</comment>
<evidence type="ECO:0000256" key="7">
    <source>
        <dbReference type="ARBA" id="ARBA00023004"/>
    </source>
</evidence>
<keyword evidence="4" id="KW-0349">Heme</keyword>
<dbReference type="InterPro" id="IPR050121">
    <property type="entry name" value="Cytochrome_P450_monoxygenase"/>
</dbReference>
<feature type="non-terminal residue" evidence="9">
    <location>
        <position position="1"/>
    </location>
</feature>
<dbReference type="OrthoDB" id="1470350at2759"/>
<keyword evidence="10" id="KW-1185">Reference proteome</keyword>
<organism evidence="9 10">
    <name type="scientific">Sphaerobolus stellatus (strain SS14)</name>
    <dbReference type="NCBI Taxonomy" id="990650"/>
    <lineage>
        <taxon>Eukaryota</taxon>
        <taxon>Fungi</taxon>
        <taxon>Dikarya</taxon>
        <taxon>Basidiomycota</taxon>
        <taxon>Agaricomycotina</taxon>
        <taxon>Agaricomycetes</taxon>
        <taxon>Phallomycetidae</taxon>
        <taxon>Geastrales</taxon>
        <taxon>Sphaerobolaceae</taxon>
        <taxon>Sphaerobolus</taxon>
    </lineage>
</organism>
<dbReference type="InterPro" id="IPR036396">
    <property type="entry name" value="Cyt_P450_sf"/>
</dbReference>
<evidence type="ECO:0000313" key="10">
    <source>
        <dbReference type="Proteomes" id="UP000054279"/>
    </source>
</evidence>
<evidence type="ECO:0000256" key="8">
    <source>
        <dbReference type="ARBA" id="ARBA00023033"/>
    </source>
</evidence>
<keyword evidence="8" id="KW-0503">Monooxygenase</keyword>
<evidence type="ECO:0000256" key="1">
    <source>
        <dbReference type="ARBA" id="ARBA00001971"/>
    </source>
</evidence>
<dbReference type="GO" id="GO:0020037">
    <property type="term" value="F:heme binding"/>
    <property type="evidence" value="ECO:0007669"/>
    <property type="project" value="InterPro"/>
</dbReference>
<sequence>FGRRITWVEDTEMPAGHKLSFAKVMYILAENLQLHLAAPVWAYQFSKKLQAIRLSGMKMGSYMREMVAERRENPEKQGQSDLFHLLLESVDDSETVESLTDGELIGDIFISLIAGHETSGHALCFALGLLALYPDVYPDEQQKLYYNIISVTPKDRTPTYDCMGSLTYPLAVLYETLRMLPLVQVVPKVTTEDMTIPAVRADGTTVALPAPKGTIISLDVPPLHFNSEYEQ</sequence>
<dbReference type="PANTHER" id="PTHR24305">
    <property type="entry name" value="CYTOCHROME P450"/>
    <property type="match status" value="1"/>
</dbReference>
<evidence type="ECO:0000313" key="9">
    <source>
        <dbReference type="EMBL" id="KIJ24976.1"/>
    </source>
</evidence>
<keyword evidence="7" id="KW-0408">Iron</keyword>
<dbReference type="PANTHER" id="PTHR24305:SF166">
    <property type="entry name" value="CYTOCHROME P450 12A4, MITOCHONDRIAL-RELATED"/>
    <property type="match status" value="1"/>
</dbReference>
<dbReference type="AlphaFoldDB" id="A0A0C9UHW5"/>
<gene>
    <name evidence="9" type="ORF">M422DRAFT_194065</name>
</gene>
<comment type="similarity">
    <text evidence="3">Belongs to the cytochrome P450 family.</text>
</comment>
<dbReference type="InterPro" id="IPR001128">
    <property type="entry name" value="Cyt_P450"/>
</dbReference>
<dbReference type="GO" id="GO:0004497">
    <property type="term" value="F:monooxygenase activity"/>
    <property type="evidence" value="ECO:0007669"/>
    <property type="project" value="UniProtKB-KW"/>
</dbReference>
<dbReference type="Pfam" id="PF00067">
    <property type="entry name" value="p450"/>
    <property type="match status" value="1"/>
</dbReference>
<keyword evidence="5" id="KW-0479">Metal-binding</keyword>
<dbReference type="GO" id="GO:0016705">
    <property type="term" value="F:oxidoreductase activity, acting on paired donors, with incorporation or reduction of molecular oxygen"/>
    <property type="evidence" value="ECO:0007669"/>
    <property type="project" value="InterPro"/>
</dbReference>
<evidence type="ECO:0000256" key="3">
    <source>
        <dbReference type="ARBA" id="ARBA00010617"/>
    </source>
</evidence>
<dbReference type="GO" id="GO:0005506">
    <property type="term" value="F:iron ion binding"/>
    <property type="evidence" value="ECO:0007669"/>
    <property type="project" value="InterPro"/>
</dbReference>
<dbReference type="HOGENOM" id="CLU_1202374_0_0_1"/>
<evidence type="ECO:0000256" key="6">
    <source>
        <dbReference type="ARBA" id="ARBA00023002"/>
    </source>
</evidence>